<dbReference type="SUPFAM" id="SSF53335">
    <property type="entry name" value="S-adenosyl-L-methionine-dependent methyltransferases"/>
    <property type="match status" value="1"/>
</dbReference>
<feature type="domain" description="Methyltransferase" evidence="2">
    <location>
        <begin position="51"/>
        <end position="145"/>
    </location>
</feature>
<accession>A0A8J7K493</accession>
<keyword evidence="4" id="KW-1185">Reference proteome</keyword>
<dbReference type="Gene3D" id="3.40.50.150">
    <property type="entry name" value="Vaccinia Virus protein VP39"/>
    <property type="match status" value="1"/>
</dbReference>
<dbReference type="AlphaFoldDB" id="A0A8J7K493"/>
<protein>
    <submittedName>
        <fullName evidence="3">Class I SAM-dependent methyltransferase</fullName>
    </submittedName>
</protein>
<sequence>MNKETIDFDRNAAITGNEYDNIAPLALPGYEAMHQMALACLQANLSPEANILVVGAGTGMELIKFALGNPKWQILGVDPSEKMLAIAQDKIQQHDLSEQIKLFQGYTDNLPETSIYDAATSILVMHFIPDDGGKLAFLQSIAQRMKSSSTFILVDAFGEKGTDNFQQIVAVIKKFWQQTGVPEAKQIELLETLEQGVYPISETRVLELLEQAGFSKVIRFYTGLWIGGWMALK</sequence>
<dbReference type="InterPro" id="IPR041698">
    <property type="entry name" value="Methyltransf_25"/>
</dbReference>
<gene>
    <name evidence="3" type="ORF">IQ247_29555</name>
</gene>
<dbReference type="EMBL" id="JADEWL010000200">
    <property type="protein sequence ID" value="MBE9216751.1"/>
    <property type="molecule type" value="Genomic_DNA"/>
</dbReference>
<dbReference type="Pfam" id="PF13649">
    <property type="entry name" value="Methyltransf_25"/>
    <property type="match status" value="1"/>
</dbReference>
<evidence type="ECO:0000259" key="2">
    <source>
        <dbReference type="Pfam" id="PF13649"/>
    </source>
</evidence>
<dbReference type="GO" id="GO:0032259">
    <property type="term" value="P:methylation"/>
    <property type="evidence" value="ECO:0007669"/>
    <property type="project" value="UniProtKB-KW"/>
</dbReference>
<dbReference type="RefSeq" id="WP_193925510.1">
    <property type="nucleotide sequence ID" value="NZ_JADEWL010000200.1"/>
</dbReference>
<name>A0A8J7K493_9CYAN</name>
<evidence type="ECO:0000256" key="1">
    <source>
        <dbReference type="ARBA" id="ARBA00022679"/>
    </source>
</evidence>
<keyword evidence="3" id="KW-0489">Methyltransferase</keyword>
<dbReference type="CDD" id="cd02440">
    <property type="entry name" value="AdoMet_MTases"/>
    <property type="match status" value="1"/>
</dbReference>
<dbReference type="InterPro" id="IPR029063">
    <property type="entry name" value="SAM-dependent_MTases_sf"/>
</dbReference>
<dbReference type="PANTHER" id="PTHR43861">
    <property type="entry name" value="TRANS-ACONITATE 2-METHYLTRANSFERASE-RELATED"/>
    <property type="match status" value="1"/>
</dbReference>
<dbReference type="GO" id="GO:0008168">
    <property type="term" value="F:methyltransferase activity"/>
    <property type="evidence" value="ECO:0007669"/>
    <property type="project" value="UniProtKB-KW"/>
</dbReference>
<keyword evidence="1" id="KW-0808">Transferase</keyword>
<comment type="caution">
    <text evidence="3">The sequence shown here is derived from an EMBL/GenBank/DDBJ whole genome shotgun (WGS) entry which is preliminary data.</text>
</comment>
<evidence type="ECO:0000313" key="4">
    <source>
        <dbReference type="Proteomes" id="UP000620559"/>
    </source>
</evidence>
<reference evidence="3" key="1">
    <citation type="submission" date="2020-10" db="EMBL/GenBank/DDBJ databases">
        <authorList>
            <person name="Castelo-Branco R."/>
            <person name="Eusebio N."/>
            <person name="Adriana R."/>
            <person name="Vieira A."/>
            <person name="Brugerolle De Fraissinette N."/>
            <person name="Rezende De Castro R."/>
            <person name="Schneider M.P."/>
            <person name="Vasconcelos V."/>
            <person name="Leao P.N."/>
        </authorList>
    </citation>
    <scope>NUCLEOTIDE SEQUENCE</scope>
    <source>
        <strain evidence="3">LEGE 06105</strain>
    </source>
</reference>
<proteinExistence type="predicted"/>
<organism evidence="3 4">
    <name type="scientific">Plectonema cf. radiosum LEGE 06105</name>
    <dbReference type="NCBI Taxonomy" id="945769"/>
    <lineage>
        <taxon>Bacteria</taxon>
        <taxon>Bacillati</taxon>
        <taxon>Cyanobacteriota</taxon>
        <taxon>Cyanophyceae</taxon>
        <taxon>Oscillatoriophycideae</taxon>
        <taxon>Oscillatoriales</taxon>
        <taxon>Microcoleaceae</taxon>
        <taxon>Plectonema</taxon>
    </lineage>
</organism>
<evidence type="ECO:0000313" key="3">
    <source>
        <dbReference type="EMBL" id="MBE9216751.1"/>
    </source>
</evidence>
<dbReference type="Proteomes" id="UP000620559">
    <property type="component" value="Unassembled WGS sequence"/>
</dbReference>